<comment type="caution">
    <text evidence="3">The sequence shown here is derived from an EMBL/GenBank/DDBJ whole genome shotgun (WGS) entry which is preliminary data.</text>
</comment>
<dbReference type="PANTHER" id="PTHR33886">
    <property type="entry name" value="UNSATURATED RHAMNOGALACTURONAN HYDROLASE (EUROFUNG)"/>
    <property type="match status" value="1"/>
</dbReference>
<dbReference type="PANTHER" id="PTHR33886:SF8">
    <property type="entry name" value="UNSATURATED RHAMNOGALACTURONAN HYDROLASE (EUROFUNG)"/>
    <property type="match status" value="1"/>
</dbReference>
<accession>A0A7J5U4R5</accession>
<evidence type="ECO:0000313" key="4">
    <source>
        <dbReference type="Proteomes" id="UP000488299"/>
    </source>
</evidence>
<dbReference type="InterPro" id="IPR052043">
    <property type="entry name" value="PolySaccharide_Degr_Enz"/>
</dbReference>
<dbReference type="Proteomes" id="UP000488299">
    <property type="component" value="Unassembled WGS sequence"/>
</dbReference>
<organism evidence="3 4">
    <name type="scientific">Rudanella paleaurantiibacter</name>
    <dbReference type="NCBI Taxonomy" id="2614655"/>
    <lineage>
        <taxon>Bacteria</taxon>
        <taxon>Pseudomonadati</taxon>
        <taxon>Bacteroidota</taxon>
        <taxon>Cytophagia</taxon>
        <taxon>Cytophagales</taxon>
        <taxon>Cytophagaceae</taxon>
        <taxon>Rudanella</taxon>
    </lineage>
</organism>
<dbReference type="InterPro" id="IPR008928">
    <property type="entry name" value="6-hairpin_glycosidase_sf"/>
</dbReference>
<proteinExistence type="predicted"/>
<dbReference type="AlphaFoldDB" id="A0A7J5U4R5"/>
<dbReference type="RefSeq" id="WP_152122480.1">
    <property type="nucleotide sequence ID" value="NZ_WELI01000001.1"/>
</dbReference>
<dbReference type="GO" id="GO:0016787">
    <property type="term" value="F:hydrolase activity"/>
    <property type="evidence" value="ECO:0007669"/>
    <property type="project" value="UniProtKB-KW"/>
</dbReference>
<evidence type="ECO:0000256" key="1">
    <source>
        <dbReference type="ARBA" id="ARBA00022801"/>
    </source>
</evidence>
<dbReference type="Gene3D" id="1.50.10.10">
    <property type="match status" value="1"/>
</dbReference>
<reference evidence="3 4" key="1">
    <citation type="submission" date="2019-10" db="EMBL/GenBank/DDBJ databases">
        <title>Rudanella paleaurantiibacter sp. nov., isolated from sludge.</title>
        <authorList>
            <person name="Xu S.Q."/>
        </authorList>
    </citation>
    <scope>NUCLEOTIDE SEQUENCE [LARGE SCALE GENOMIC DNA]</scope>
    <source>
        <strain evidence="3 4">HX-22-17</strain>
    </source>
</reference>
<dbReference type="InterPro" id="IPR010905">
    <property type="entry name" value="Glyco_hydro_88"/>
</dbReference>
<sequence length="470" mass="51797">MKLLLPRLTLSLLLTTGLPAVLLAQKKTPPKANDTTTPLHALQPDYPVPYEAPKPAQVKAVLDRVFSYLDANTPAQLIDKTTEKPITDLSRLSDASVRANAIIKPGDFRLTSYEWGVTYAGMLLAGEATGDPRYTQYTHSRLRFLTSLRAPFLVQARTEGAPLDRSLRQMLAPHALDDAGAMCAALIKASRAGGLDTEAQPSAARPNAARPQIDAYMDYIMNKEFRLADGTLARNRPLPRTLWLDDLFMSVPAMAQMGKLTGETRYYDEAVKQVTLFSGRMFNPQKGLYMHGWVEGMTAHPDFHWARANGWAILTKIELLDVLPENHPGRAALLDLLRAHVRGLTAQQSGSGFWHQLLDRHDSYLETSATAIYAYCLARAINRGWIDARAYSPAALLAWNAVATKVNAQGQVEGTCVGTGMAFDPAFYYHRPINVYAAHGYGPVLLAGAEVINLLKNQSFNMNDSALMMK</sequence>
<dbReference type="Pfam" id="PF07470">
    <property type="entry name" value="Glyco_hydro_88"/>
    <property type="match status" value="1"/>
</dbReference>
<gene>
    <name evidence="3" type="ORF">F5984_02465</name>
</gene>
<evidence type="ECO:0000313" key="3">
    <source>
        <dbReference type="EMBL" id="KAB7732832.1"/>
    </source>
</evidence>
<protein>
    <submittedName>
        <fullName evidence="3">Glycoside hydrolase family 88 protein</fullName>
    </submittedName>
</protein>
<evidence type="ECO:0000256" key="2">
    <source>
        <dbReference type="SAM" id="SignalP"/>
    </source>
</evidence>
<dbReference type="SUPFAM" id="SSF48208">
    <property type="entry name" value="Six-hairpin glycosidases"/>
    <property type="match status" value="1"/>
</dbReference>
<dbReference type="EMBL" id="WELI01000001">
    <property type="protein sequence ID" value="KAB7732832.1"/>
    <property type="molecule type" value="Genomic_DNA"/>
</dbReference>
<keyword evidence="1 3" id="KW-0378">Hydrolase</keyword>
<keyword evidence="2" id="KW-0732">Signal</keyword>
<name>A0A7J5U4R5_9BACT</name>
<keyword evidence="4" id="KW-1185">Reference proteome</keyword>
<dbReference type="GO" id="GO:0005975">
    <property type="term" value="P:carbohydrate metabolic process"/>
    <property type="evidence" value="ECO:0007669"/>
    <property type="project" value="InterPro"/>
</dbReference>
<dbReference type="InterPro" id="IPR012341">
    <property type="entry name" value="6hp_glycosidase-like_sf"/>
</dbReference>
<feature type="signal peptide" evidence="2">
    <location>
        <begin position="1"/>
        <end position="20"/>
    </location>
</feature>
<feature type="chain" id="PRO_5029558859" evidence="2">
    <location>
        <begin position="21"/>
        <end position="470"/>
    </location>
</feature>